<protein>
    <recommendedName>
        <fullName evidence="1">F-box domain-containing protein</fullName>
    </recommendedName>
</protein>
<dbReference type="Gene3D" id="3.80.10.10">
    <property type="entry name" value="Ribonuclease Inhibitor"/>
    <property type="match status" value="1"/>
</dbReference>
<dbReference type="PANTHER" id="PTHR38926:SF5">
    <property type="entry name" value="F-BOX AND LEUCINE-RICH REPEAT PROTEIN 6"/>
    <property type="match status" value="1"/>
</dbReference>
<dbReference type="PANTHER" id="PTHR38926">
    <property type="entry name" value="F-BOX DOMAIN CONTAINING PROTEIN, EXPRESSED"/>
    <property type="match status" value="1"/>
</dbReference>
<dbReference type="Gene3D" id="1.20.1280.50">
    <property type="match status" value="1"/>
</dbReference>
<proteinExistence type="predicted"/>
<feature type="domain" description="F-box" evidence="1">
    <location>
        <begin position="13"/>
        <end position="68"/>
    </location>
</feature>
<dbReference type="InterPro" id="IPR036047">
    <property type="entry name" value="F-box-like_dom_sf"/>
</dbReference>
<reference evidence="2" key="1">
    <citation type="submission" date="2018-04" db="EMBL/GenBank/DDBJ databases">
        <title>Whole genome sequencing of Hypsizygus marmoreus.</title>
        <authorList>
            <person name="Choi I.-G."/>
            <person name="Min B."/>
            <person name="Kim J.-G."/>
            <person name="Kim S."/>
            <person name="Oh Y.-L."/>
            <person name="Kong W.-S."/>
            <person name="Park H."/>
            <person name="Jeong J."/>
            <person name="Song E.-S."/>
        </authorList>
    </citation>
    <scope>NUCLEOTIDE SEQUENCE [LARGE SCALE GENOMIC DNA]</scope>
    <source>
        <strain evidence="2">51987-8</strain>
    </source>
</reference>
<dbReference type="STRING" id="39966.A0A369K0N7"/>
<dbReference type="Proteomes" id="UP000076154">
    <property type="component" value="Unassembled WGS sequence"/>
</dbReference>
<dbReference type="PROSITE" id="PS50181">
    <property type="entry name" value="FBOX"/>
    <property type="match status" value="1"/>
</dbReference>
<dbReference type="Pfam" id="PF12937">
    <property type="entry name" value="F-box-like"/>
    <property type="match status" value="1"/>
</dbReference>
<comment type="caution">
    <text evidence="2">The sequence shown here is derived from an EMBL/GenBank/DDBJ whole genome shotgun (WGS) entry which is preliminary data.</text>
</comment>
<dbReference type="SUPFAM" id="SSF81383">
    <property type="entry name" value="F-box domain"/>
    <property type="match status" value="1"/>
</dbReference>
<dbReference type="EMBL" id="LUEZ02000041">
    <property type="protein sequence ID" value="RDB25433.1"/>
    <property type="molecule type" value="Genomic_DNA"/>
</dbReference>
<dbReference type="InParanoid" id="A0A369K0N7"/>
<evidence type="ECO:0000313" key="3">
    <source>
        <dbReference type="Proteomes" id="UP000076154"/>
    </source>
</evidence>
<name>A0A369K0N7_HYPMA</name>
<dbReference type="InterPro" id="IPR032675">
    <property type="entry name" value="LRR_dom_sf"/>
</dbReference>
<dbReference type="SUPFAM" id="SSF52047">
    <property type="entry name" value="RNI-like"/>
    <property type="match status" value="1"/>
</dbReference>
<gene>
    <name evidence="2" type="ORF">Hypma_007604</name>
</gene>
<dbReference type="AlphaFoldDB" id="A0A369K0N7"/>
<evidence type="ECO:0000313" key="2">
    <source>
        <dbReference type="EMBL" id="RDB25433.1"/>
    </source>
</evidence>
<accession>A0A369K0N7</accession>
<keyword evidence="3" id="KW-1185">Reference proteome</keyword>
<sequence length="462" mass="52363">MLKFLFAETPPPPAPIDSLPPEILLAIFELIKPRRRSRYTVPFEVIISHVCARWRAVALDTPLLWTDIDIYSIRSLERVACYLERSAPCPVNVRFDIWQLEKQTTGYATAILPILDSTITHIARWRTFLVFAYYQRTSSAILSKIANLSAPILERLRVVDDGIGSIEALHDALNNGESNGVECILAGGAPKLASLSMSSIVYLPLLASVTTLHLHSSPHSFAFRIDFSLMSDLAKACPRLTNLSIHGYFYGYEESAWPAPGSYQVDMPSLCSLWFINDDSLPVRILTSISMPKLKSLWLDCPHNAVSHNLVDFVSGHPLHPFLPSLKHLTLQGFDFYPCALYAKAFPSITALHLPYCSTFHLPFLKGALNENDVAWWNLDTLVFRTKRDTHAKKFSKNLEEIVFERAQRGNPIKRVLLDHDMFSTLYETDTLLVNTRVEELSPTNYDDPWWIMVHEDTGDYL</sequence>
<dbReference type="OrthoDB" id="3023006at2759"/>
<organism evidence="2 3">
    <name type="scientific">Hypsizygus marmoreus</name>
    <name type="common">White beech mushroom</name>
    <name type="synonym">Agaricus marmoreus</name>
    <dbReference type="NCBI Taxonomy" id="39966"/>
    <lineage>
        <taxon>Eukaryota</taxon>
        <taxon>Fungi</taxon>
        <taxon>Dikarya</taxon>
        <taxon>Basidiomycota</taxon>
        <taxon>Agaricomycotina</taxon>
        <taxon>Agaricomycetes</taxon>
        <taxon>Agaricomycetidae</taxon>
        <taxon>Agaricales</taxon>
        <taxon>Tricholomatineae</taxon>
        <taxon>Lyophyllaceae</taxon>
        <taxon>Hypsizygus</taxon>
    </lineage>
</organism>
<evidence type="ECO:0000259" key="1">
    <source>
        <dbReference type="PROSITE" id="PS50181"/>
    </source>
</evidence>
<dbReference type="InterPro" id="IPR001810">
    <property type="entry name" value="F-box_dom"/>
</dbReference>